<name>A0ABS9W3S0_9PROT</name>
<sequence length="147" mass="15892">MAAEWPVLDALALEQDDVPLADLIYRWARFGRLTGSDDDCRARRKLFDLRLKIAGQIAILRQDAILQRLALALLPRVCGEQDASWICSTRCSPSHGQIVYDASGTVAGEQRRLVTNLMSGPQPEAASAASSVSLASLAAMPSAELMP</sequence>
<evidence type="ECO:0000313" key="1">
    <source>
        <dbReference type="EMBL" id="MCI0753698.1"/>
    </source>
</evidence>
<accession>A0ABS9W3S0</accession>
<protein>
    <submittedName>
        <fullName evidence="1">Uncharacterized protein</fullName>
    </submittedName>
</protein>
<gene>
    <name evidence="1" type="ORF">MON41_07990</name>
</gene>
<organism evidence="1 2">
    <name type="scientific">Teichococcus vastitatis</name>
    <dbReference type="NCBI Taxonomy" id="2307076"/>
    <lineage>
        <taxon>Bacteria</taxon>
        <taxon>Pseudomonadati</taxon>
        <taxon>Pseudomonadota</taxon>
        <taxon>Alphaproteobacteria</taxon>
        <taxon>Acetobacterales</taxon>
        <taxon>Roseomonadaceae</taxon>
        <taxon>Roseomonas</taxon>
    </lineage>
</organism>
<dbReference type="Proteomes" id="UP001201985">
    <property type="component" value="Unassembled WGS sequence"/>
</dbReference>
<proteinExistence type="predicted"/>
<reference evidence="1 2" key="1">
    <citation type="submission" date="2022-03" db="EMBL/GenBank/DDBJ databases">
        <title>Complete genome analysis of Roseomonas KG 17.1 : a prolific producer of plant growth promoters.</title>
        <authorList>
            <person name="Saadouli I."/>
            <person name="Najjari A."/>
            <person name="Mosbah A."/>
            <person name="Ouzari H.I."/>
        </authorList>
    </citation>
    <scope>NUCLEOTIDE SEQUENCE [LARGE SCALE GENOMIC DNA]</scope>
    <source>
        <strain evidence="1 2">KG17-1</strain>
    </source>
</reference>
<dbReference type="RefSeq" id="WP_157985888.1">
    <property type="nucleotide sequence ID" value="NZ_JALBUU010000004.1"/>
</dbReference>
<evidence type="ECO:0000313" key="2">
    <source>
        <dbReference type="Proteomes" id="UP001201985"/>
    </source>
</evidence>
<keyword evidence="2" id="KW-1185">Reference proteome</keyword>
<dbReference type="EMBL" id="JALBUU010000004">
    <property type="protein sequence ID" value="MCI0753698.1"/>
    <property type="molecule type" value="Genomic_DNA"/>
</dbReference>
<comment type="caution">
    <text evidence="1">The sequence shown here is derived from an EMBL/GenBank/DDBJ whole genome shotgun (WGS) entry which is preliminary data.</text>
</comment>